<comment type="caution">
    <text evidence="12">The sequence shown here is derived from an EMBL/GenBank/DDBJ whole genome shotgun (WGS) entry which is preliminary data.</text>
</comment>
<evidence type="ECO:0000313" key="12">
    <source>
        <dbReference type="EMBL" id="CAF1165878.1"/>
    </source>
</evidence>
<dbReference type="InterPro" id="IPR017452">
    <property type="entry name" value="GPCR_Rhodpsn_7TM"/>
</dbReference>
<organism evidence="12 14">
    <name type="scientific">Didymodactylos carnosus</name>
    <dbReference type="NCBI Taxonomy" id="1234261"/>
    <lineage>
        <taxon>Eukaryota</taxon>
        <taxon>Metazoa</taxon>
        <taxon>Spiralia</taxon>
        <taxon>Gnathifera</taxon>
        <taxon>Rotifera</taxon>
        <taxon>Eurotatoria</taxon>
        <taxon>Bdelloidea</taxon>
        <taxon>Philodinida</taxon>
        <taxon>Philodinidae</taxon>
        <taxon>Didymodactylos</taxon>
    </lineage>
</organism>
<dbReference type="PANTHER" id="PTHR24228">
    <property type="entry name" value="B2 BRADYKININ RECEPTOR/ANGIOTENSIN II RECEPTOR"/>
    <property type="match status" value="1"/>
</dbReference>
<dbReference type="Gene3D" id="1.20.1070.10">
    <property type="entry name" value="Rhodopsin 7-helix transmembrane proteins"/>
    <property type="match status" value="1"/>
</dbReference>
<keyword evidence="6 10" id="KW-0472">Membrane</keyword>
<sequence length="332" mass="38039">MSNSTSGDIAGFLAADLIIIIFSIIAIVVALLFIAIVVFNRQTHSVANLLACHSSMAEIMFSLTTLNIAIQMYQKDIASITPMSDNDIAYPSCFFWGWMIYVSATLQDYSYAIQAFYRYMCVVYKSKSFLQSYRLYIVVIAIHWMFALLTQLPYYVLEQIKYDNFNHLCQVAIRNSGLIMYIDSVVYIFPVSVVVFVYYKLVVYVRTISNQSKLSNVPSIALFQAKRELKMVKRIIVLILILLPCGFPYTVFNFIGFVADPPRYHFRVSITFIILSSALVMIAMFLQTRNVKDVLFNFIRYKTNRIQTTTTTTTGSHNNNPHPISMLNTNQK</sequence>
<dbReference type="PANTHER" id="PTHR24228:SF59">
    <property type="entry name" value="NEUROPEPTIDE RECEPTOR 15"/>
    <property type="match status" value="1"/>
</dbReference>
<keyword evidence="14" id="KW-1185">Reference proteome</keyword>
<keyword evidence="4 10" id="KW-1133">Transmembrane helix</keyword>
<dbReference type="EMBL" id="CAJNOQ010007353">
    <property type="protein sequence ID" value="CAF1165878.1"/>
    <property type="molecule type" value="Genomic_DNA"/>
</dbReference>
<keyword evidence="3 10" id="KW-0812">Transmembrane</keyword>
<evidence type="ECO:0000256" key="3">
    <source>
        <dbReference type="ARBA" id="ARBA00022692"/>
    </source>
</evidence>
<dbReference type="Proteomes" id="UP000681722">
    <property type="component" value="Unassembled WGS sequence"/>
</dbReference>
<comment type="subcellular location">
    <subcellularLocation>
        <location evidence="1">Cell membrane</location>
        <topology evidence="1">Multi-pass membrane protein</topology>
    </subcellularLocation>
</comment>
<dbReference type="GO" id="GO:0004930">
    <property type="term" value="F:G protein-coupled receptor activity"/>
    <property type="evidence" value="ECO:0007669"/>
    <property type="project" value="UniProtKB-KW"/>
</dbReference>
<accession>A0A814TVA4</accession>
<evidence type="ECO:0000256" key="10">
    <source>
        <dbReference type="SAM" id="Phobius"/>
    </source>
</evidence>
<keyword evidence="2" id="KW-1003">Cell membrane</keyword>
<dbReference type="GO" id="GO:0005886">
    <property type="term" value="C:plasma membrane"/>
    <property type="evidence" value="ECO:0007669"/>
    <property type="project" value="UniProtKB-SubCell"/>
</dbReference>
<protein>
    <recommendedName>
        <fullName evidence="11">G-protein coupled receptors family 1 profile domain-containing protein</fullName>
    </recommendedName>
</protein>
<feature type="domain" description="G-protein coupled receptors family 1 profile" evidence="11">
    <location>
        <begin position="29"/>
        <end position="284"/>
    </location>
</feature>
<proteinExistence type="predicted"/>
<feature type="region of interest" description="Disordered" evidence="9">
    <location>
        <begin position="310"/>
        <end position="332"/>
    </location>
</feature>
<feature type="transmembrane region" description="Helical" evidence="10">
    <location>
        <begin position="46"/>
        <end position="68"/>
    </location>
</feature>
<dbReference type="Proteomes" id="UP000663829">
    <property type="component" value="Unassembled WGS sequence"/>
</dbReference>
<dbReference type="EMBL" id="CAJOBC010007352">
    <property type="protein sequence ID" value="CAF3929535.1"/>
    <property type="molecule type" value="Genomic_DNA"/>
</dbReference>
<keyword evidence="5" id="KW-0297">G-protein coupled receptor</keyword>
<keyword evidence="8" id="KW-0807">Transducer</keyword>
<dbReference type="AlphaFoldDB" id="A0A814TVA4"/>
<feature type="transmembrane region" description="Helical" evidence="10">
    <location>
        <begin position="88"/>
        <end position="112"/>
    </location>
</feature>
<dbReference type="CDD" id="cd00637">
    <property type="entry name" value="7tm_classA_rhodopsin-like"/>
    <property type="match status" value="1"/>
</dbReference>
<dbReference type="SUPFAM" id="SSF81321">
    <property type="entry name" value="Family A G protein-coupled receptor-like"/>
    <property type="match status" value="1"/>
</dbReference>
<evidence type="ECO:0000256" key="4">
    <source>
        <dbReference type="ARBA" id="ARBA00022989"/>
    </source>
</evidence>
<evidence type="ECO:0000313" key="14">
    <source>
        <dbReference type="Proteomes" id="UP000663829"/>
    </source>
</evidence>
<feature type="compositionally biased region" description="Polar residues" evidence="9">
    <location>
        <begin position="315"/>
        <end position="332"/>
    </location>
</feature>
<feature type="transmembrane region" description="Helical" evidence="10">
    <location>
        <begin position="12"/>
        <end position="39"/>
    </location>
</feature>
<evidence type="ECO:0000256" key="6">
    <source>
        <dbReference type="ARBA" id="ARBA00023136"/>
    </source>
</evidence>
<feature type="transmembrane region" description="Helical" evidence="10">
    <location>
        <begin position="177"/>
        <end position="199"/>
    </location>
</feature>
<feature type="transmembrane region" description="Helical" evidence="10">
    <location>
        <begin position="133"/>
        <end position="157"/>
    </location>
</feature>
<dbReference type="PROSITE" id="PS50262">
    <property type="entry name" value="G_PROTEIN_RECEP_F1_2"/>
    <property type="match status" value="1"/>
</dbReference>
<keyword evidence="7" id="KW-0675">Receptor</keyword>
<gene>
    <name evidence="12" type="ORF">GPM918_LOCUS21924</name>
    <name evidence="13" type="ORF">SRO942_LOCUS21922</name>
</gene>
<feature type="transmembrane region" description="Helical" evidence="10">
    <location>
        <begin position="235"/>
        <end position="258"/>
    </location>
</feature>
<reference evidence="12" key="1">
    <citation type="submission" date="2021-02" db="EMBL/GenBank/DDBJ databases">
        <authorList>
            <person name="Nowell W R."/>
        </authorList>
    </citation>
    <scope>NUCLEOTIDE SEQUENCE</scope>
</reference>
<evidence type="ECO:0000313" key="13">
    <source>
        <dbReference type="EMBL" id="CAF3929535.1"/>
    </source>
</evidence>
<evidence type="ECO:0000256" key="9">
    <source>
        <dbReference type="SAM" id="MobiDB-lite"/>
    </source>
</evidence>
<dbReference type="Pfam" id="PF00001">
    <property type="entry name" value="7tm_1"/>
    <property type="match status" value="1"/>
</dbReference>
<evidence type="ECO:0000259" key="11">
    <source>
        <dbReference type="PROSITE" id="PS50262"/>
    </source>
</evidence>
<evidence type="ECO:0000256" key="2">
    <source>
        <dbReference type="ARBA" id="ARBA00022475"/>
    </source>
</evidence>
<dbReference type="InterPro" id="IPR000276">
    <property type="entry name" value="GPCR_Rhodpsn"/>
</dbReference>
<dbReference type="PRINTS" id="PR00237">
    <property type="entry name" value="GPCRRHODOPSN"/>
</dbReference>
<evidence type="ECO:0000256" key="5">
    <source>
        <dbReference type="ARBA" id="ARBA00023040"/>
    </source>
</evidence>
<evidence type="ECO:0000256" key="8">
    <source>
        <dbReference type="ARBA" id="ARBA00023224"/>
    </source>
</evidence>
<feature type="transmembrane region" description="Helical" evidence="10">
    <location>
        <begin position="264"/>
        <end position="286"/>
    </location>
</feature>
<name>A0A814TVA4_9BILA</name>
<evidence type="ECO:0000256" key="7">
    <source>
        <dbReference type="ARBA" id="ARBA00023170"/>
    </source>
</evidence>
<evidence type="ECO:0000256" key="1">
    <source>
        <dbReference type="ARBA" id="ARBA00004651"/>
    </source>
</evidence>